<feature type="compositionally biased region" description="Basic and acidic residues" evidence="2">
    <location>
        <begin position="209"/>
        <end position="219"/>
    </location>
</feature>
<keyword evidence="1" id="KW-0175">Coiled coil</keyword>
<dbReference type="EMBL" id="BSXW01001692">
    <property type="protein sequence ID" value="GMF38567.1"/>
    <property type="molecule type" value="Genomic_DNA"/>
</dbReference>
<dbReference type="Proteomes" id="UP001165083">
    <property type="component" value="Unassembled WGS sequence"/>
</dbReference>
<proteinExistence type="predicted"/>
<feature type="region of interest" description="Disordered" evidence="2">
    <location>
        <begin position="146"/>
        <end position="176"/>
    </location>
</feature>
<feature type="coiled-coil region" evidence="1">
    <location>
        <begin position="56"/>
        <end position="104"/>
    </location>
</feature>
<feature type="compositionally biased region" description="Basic and acidic residues" evidence="2">
    <location>
        <begin position="165"/>
        <end position="176"/>
    </location>
</feature>
<protein>
    <submittedName>
        <fullName evidence="3">Unnamed protein product</fullName>
    </submittedName>
</protein>
<feature type="compositionally biased region" description="Polar residues" evidence="2">
    <location>
        <begin position="220"/>
        <end position="242"/>
    </location>
</feature>
<dbReference type="OrthoDB" id="162773at2759"/>
<evidence type="ECO:0000313" key="3">
    <source>
        <dbReference type="EMBL" id="GMF38567.1"/>
    </source>
</evidence>
<evidence type="ECO:0000256" key="2">
    <source>
        <dbReference type="SAM" id="MobiDB-lite"/>
    </source>
</evidence>
<evidence type="ECO:0000256" key="1">
    <source>
        <dbReference type="SAM" id="Coils"/>
    </source>
</evidence>
<gene>
    <name evidence="3" type="ORF">Plil01_001609200</name>
</gene>
<comment type="caution">
    <text evidence="3">The sequence shown here is derived from an EMBL/GenBank/DDBJ whole genome shotgun (WGS) entry which is preliminary data.</text>
</comment>
<sequence>MAADELAQTREALQRLQSEKGEADGMLTLLRGKLEQAENDNFDLQLHMAGFAAETRAESARKEQALQSRLAALESKLAFVAEKLRNADRAKLRALKEVEDLQQKQLVEGKRRAAERRLMATKRRKHLAASQSTLLSQQSQSFASQAFAAKPPPVPVVESAVQTETKSESAEHTDNELKQENAQLVSYLLTGTSRDLLTLLNGTGAVSTEETKPSGENDRTQPPQGCHSATPSQFYQGSSENSLSESMQQSASAIPFSQSVFSQIAGRASAQVHASLLSVAIETNVTQSSLATERARELYDVLGRMLAGDISAAALAPVFVKYLAAPTDLECSVICSVLRVMYSVMHHSSRFQHFLLVGSSLSDESSSGLRNSNSTEHPRVVLSGLRFTSLDDYLSARADYESVAQSDLLQLSAAETASEQRQLRSKLMSALCRIIRNNLKEPAVVKDGMSVLCFWVDLGLSHRPPLTPDFKPLLAANVIPAILLAPKGLPTVKAQTIGLLTQLLRVPEVFTEVEAESKKSLLFNRCAKMLVYEETLSSDEAAKMRILQHQIVKLLLSIITSFPSVGIRFVLESTHGLPGDSDGHRSVIYYLAQLLHKETFEARTTSTGGESSATRQLLKDQFRVDLIQDAFALLGLLSRYVALHSELDGDDQVHTFLAVLYFLSNITQDVGSGVRNDSIATSARGLVALITYPDS</sequence>
<organism evidence="3 4">
    <name type="scientific">Phytophthora lilii</name>
    <dbReference type="NCBI Taxonomy" id="2077276"/>
    <lineage>
        <taxon>Eukaryota</taxon>
        <taxon>Sar</taxon>
        <taxon>Stramenopiles</taxon>
        <taxon>Oomycota</taxon>
        <taxon>Peronosporomycetes</taxon>
        <taxon>Peronosporales</taxon>
        <taxon>Peronosporaceae</taxon>
        <taxon>Phytophthora</taxon>
    </lineage>
</organism>
<feature type="region of interest" description="Disordered" evidence="2">
    <location>
        <begin position="205"/>
        <end position="242"/>
    </location>
</feature>
<keyword evidence="4" id="KW-1185">Reference proteome</keyword>
<evidence type="ECO:0000313" key="4">
    <source>
        <dbReference type="Proteomes" id="UP001165083"/>
    </source>
</evidence>
<name>A0A9W6XH38_9STRA</name>
<dbReference type="AlphaFoldDB" id="A0A9W6XH38"/>
<accession>A0A9W6XH38</accession>
<reference evidence="3" key="1">
    <citation type="submission" date="2023-04" db="EMBL/GenBank/DDBJ databases">
        <title>Phytophthora lilii NBRC 32176.</title>
        <authorList>
            <person name="Ichikawa N."/>
            <person name="Sato H."/>
            <person name="Tonouchi N."/>
        </authorList>
    </citation>
    <scope>NUCLEOTIDE SEQUENCE</scope>
    <source>
        <strain evidence="3">NBRC 32176</strain>
    </source>
</reference>